<dbReference type="InterPro" id="IPR012827">
    <property type="entry name" value="Hemerythrin_metal-bd"/>
</dbReference>
<dbReference type="InterPro" id="IPR050669">
    <property type="entry name" value="Hemerythrin"/>
</dbReference>
<evidence type="ECO:0000256" key="2">
    <source>
        <dbReference type="ARBA" id="ARBA00022723"/>
    </source>
</evidence>
<proteinExistence type="inferred from homology"/>
<evidence type="ECO:0000313" key="5">
    <source>
        <dbReference type="EMBL" id="VAV82855.1"/>
    </source>
</evidence>
<dbReference type="PANTHER" id="PTHR37164">
    <property type="entry name" value="BACTERIOHEMERYTHRIN"/>
    <property type="match status" value="1"/>
</dbReference>
<dbReference type="InterPro" id="IPR035938">
    <property type="entry name" value="Hemerythrin-like_sf"/>
</dbReference>
<comment type="similarity">
    <text evidence="1">Belongs to the hemerythrin family.</text>
</comment>
<protein>
    <recommendedName>
        <fullName evidence="4">Hemerythrin-like domain-containing protein</fullName>
    </recommendedName>
</protein>
<gene>
    <name evidence="5" type="ORF">MNBD_DELTA01-262</name>
</gene>
<dbReference type="CDD" id="cd12107">
    <property type="entry name" value="Hemerythrin"/>
    <property type="match status" value="1"/>
</dbReference>
<dbReference type="Pfam" id="PF01814">
    <property type="entry name" value="Hemerythrin"/>
    <property type="match status" value="1"/>
</dbReference>
<name>A0A3B0RHL0_9ZZZZ</name>
<dbReference type="EMBL" id="UOEA01000030">
    <property type="protein sequence ID" value="VAV82855.1"/>
    <property type="molecule type" value="Genomic_DNA"/>
</dbReference>
<accession>A0A3B0RHL0</accession>
<organism evidence="5">
    <name type="scientific">hydrothermal vent metagenome</name>
    <dbReference type="NCBI Taxonomy" id="652676"/>
    <lineage>
        <taxon>unclassified sequences</taxon>
        <taxon>metagenomes</taxon>
        <taxon>ecological metagenomes</taxon>
    </lineage>
</organism>
<reference evidence="5" key="1">
    <citation type="submission" date="2018-06" db="EMBL/GenBank/DDBJ databases">
        <authorList>
            <person name="Zhirakovskaya E."/>
        </authorList>
    </citation>
    <scope>NUCLEOTIDE SEQUENCE</scope>
</reference>
<dbReference type="InterPro" id="IPR016131">
    <property type="entry name" value="Haemerythrin_Fe_BS"/>
</dbReference>
<dbReference type="NCBIfam" id="TIGR02481">
    <property type="entry name" value="hemeryth_dom"/>
    <property type="match status" value="1"/>
</dbReference>
<dbReference type="Gene3D" id="1.20.120.50">
    <property type="entry name" value="Hemerythrin-like"/>
    <property type="match status" value="1"/>
</dbReference>
<feature type="domain" description="Hemerythrin-like" evidence="4">
    <location>
        <begin position="15"/>
        <end position="128"/>
    </location>
</feature>
<dbReference type="PANTHER" id="PTHR37164:SF1">
    <property type="entry name" value="BACTERIOHEMERYTHRIN"/>
    <property type="match status" value="1"/>
</dbReference>
<evidence type="ECO:0000256" key="1">
    <source>
        <dbReference type="ARBA" id="ARBA00010587"/>
    </source>
</evidence>
<dbReference type="PROSITE" id="PS00550">
    <property type="entry name" value="HEMERYTHRINS"/>
    <property type="match status" value="1"/>
</dbReference>
<dbReference type="GO" id="GO:0046872">
    <property type="term" value="F:metal ion binding"/>
    <property type="evidence" value="ECO:0007669"/>
    <property type="project" value="UniProtKB-KW"/>
</dbReference>
<evidence type="ECO:0000256" key="3">
    <source>
        <dbReference type="ARBA" id="ARBA00023004"/>
    </source>
</evidence>
<dbReference type="AlphaFoldDB" id="A0A3B0RHL0"/>
<sequence length="136" mass="16310">MQLMPWNDKEYSVNIEKIDNQHKELIGYLNTLHDAFTEGKDHAIIEAMLEDLSSYAKHHFGLEEQLMQAYDYSDYMLHRLRHNYFIEYIVDLEIDYMAGKKDVTGRTMYLLMDWIDKHIKIMDKKYVEHLNANGVF</sequence>
<dbReference type="SUPFAM" id="SSF47188">
    <property type="entry name" value="Hemerythrin-like"/>
    <property type="match status" value="1"/>
</dbReference>
<keyword evidence="3" id="KW-0408">Iron</keyword>
<dbReference type="InterPro" id="IPR012312">
    <property type="entry name" value="Hemerythrin-like"/>
</dbReference>
<evidence type="ECO:0000259" key="4">
    <source>
        <dbReference type="Pfam" id="PF01814"/>
    </source>
</evidence>
<dbReference type="NCBIfam" id="NF033749">
    <property type="entry name" value="bact_hemeryth"/>
    <property type="match status" value="1"/>
</dbReference>
<keyword evidence="2" id="KW-0479">Metal-binding</keyword>